<feature type="chain" id="PRO_5021193946" description="Acid phosphatase" evidence="2">
    <location>
        <begin position="21"/>
        <end position="278"/>
    </location>
</feature>
<evidence type="ECO:0000313" key="3">
    <source>
        <dbReference type="EMBL" id="TPX77145.1"/>
    </source>
</evidence>
<feature type="signal peptide" evidence="2">
    <location>
        <begin position="1"/>
        <end position="20"/>
    </location>
</feature>
<keyword evidence="1" id="KW-0378">Hydrolase</keyword>
<dbReference type="PANTHER" id="PTHR31956">
    <property type="entry name" value="NON-SPECIFIC PHOSPHOLIPASE C4-RELATED"/>
    <property type="match status" value="1"/>
</dbReference>
<keyword evidence="4" id="KW-1185">Reference proteome</keyword>
<sequence>MQLTLSIAAIVLGSAQLVSAGCSNIKSVMTIVLENTDYSEAIAQSYMGATLPPKGYLLTNYFGVSHPSQGNYIAMVAGGVNGCKSDSNCNLGVKSVADLLEAKGLTWKSYQESYPGNCYTGSRSGTYYRKHNPFMSFTSISGNATRCARNVVASQLDKDAANNALPNYMFYSPDINNDGHDTGAAYADRWLKSFLEPKLTNPAYKDTLFHVVFDESDTTSPNYIYSILLGQGIAAAGKKDSTKYTHYSFLATLEGIFDLGNLGQNDATAAKIPLKCVA</sequence>
<evidence type="ECO:0008006" key="5">
    <source>
        <dbReference type="Google" id="ProtNLM"/>
    </source>
</evidence>
<comment type="caution">
    <text evidence="3">The sequence shown here is derived from an EMBL/GenBank/DDBJ whole genome shotgun (WGS) entry which is preliminary data.</text>
</comment>
<keyword evidence="2" id="KW-0732">Signal</keyword>
<dbReference type="Gene3D" id="3.40.720.10">
    <property type="entry name" value="Alkaline Phosphatase, subunit A"/>
    <property type="match status" value="1"/>
</dbReference>
<dbReference type="AlphaFoldDB" id="A0A507FNI2"/>
<dbReference type="Pfam" id="PF04185">
    <property type="entry name" value="Phosphoesterase"/>
    <property type="match status" value="1"/>
</dbReference>
<name>A0A507FNI2_9FUNG</name>
<proteinExistence type="predicted"/>
<dbReference type="STRING" id="246404.A0A507FNI2"/>
<accession>A0A507FNI2</accession>
<dbReference type="InterPro" id="IPR017850">
    <property type="entry name" value="Alkaline_phosphatase_core_sf"/>
</dbReference>
<evidence type="ECO:0000313" key="4">
    <source>
        <dbReference type="Proteomes" id="UP000320333"/>
    </source>
</evidence>
<dbReference type="InterPro" id="IPR007312">
    <property type="entry name" value="Phosphoesterase"/>
</dbReference>
<protein>
    <recommendedName>
        <fullName evidence="5">Acid phosphatase</fullName>
    </recommendedName>
</protein>
<evidence type="ECO:0000256" key="1">
    <source>
        <dbReference type="ARBA" id="ARBA00022801"/>
    </source>
</evidence>
<dbReference type="PANTHER" id="PTHR31956:SF8">
    <property type="entry name" value="ACID PHOSPHATASE PHOA (AFU_ORTHOLOGUE AFUA_1G03570)"/>
    <property type="match status" value="1"/>
</dbReference>
<dbReference type="GO" id="GO:0009395">
    <property type="term" value="P:phospholipid catabolic process"/>
    <property type="evidence" value="ECO:0007669"/>
    <property type="project" value="TreeGrafter"/>
</dbReference>
<gene>
    <name evidence="3" type="ORF">CcCBS67573_g01560</name>
</gene>
<dbReference type="GO" id="GO:0016788">
    <property type="term" value="F:hydrolase activity, acting on ester bonds"/>
    <property type="evidence" value="ECO:0007669"/>
    <property type="project" value="InterPro"/>
</dbReference>
<evidence type="ECO:0000256" key="2">
    <source>
        <dbReference type="SAM" id="SignalP"/>
    </source>
</evidence>
<dbReference type="EMBL" id="QEAP01000027">
    <property type="protein sequence ID" value="TPX77145.1"/>
    <property type="molecule type" value="Genomic_DNA"/>
</dbReference>
<dbReference type="Proteomes" id="UP000320333">
    <property type="component" value="Unassembled WGS sequence"/>
</dbReference>
<dbReference type="OrthoDB" id="5135119at2759"/>
<organism evidence="3 4">
    <name type="scientific">Chytriomyces confervae</name>
    <dbReference type="NCBI Taxonomy" id="246404"/>
    <lineage>
        <taxon>Eukaryota</taxon>
        <taxon>Fungi</taxon>
        <taxon>Fungi incertae sedis</taxon>
        <taxon>Chytridiomycota</taxon>
        <taxon>Chytridiomycota incertae sedis</taxon>
        <taxon>Chytridiomycetes</taxon>
        <taxon>Chytridiales</taxon>
        <taxon>Chytriomycetaceae</taxon>
        <taxon>Chytriomyces</taxon>
    </lineage>
</organism>
<reference evidence="3 4" key="1">
    <citation type="journal article" date="2019" name="Sci. Rep.">
        <title>Comparative genomics of chytrid fungi reveal insights into the obligate biotrophic and pathogenic lifestyle of Synchytrium endobioticum.</title>
        <authorList>
            <person name="van de Vossenberg B.T.L.H."/>
            <person name="Warris S."/>
            <person name="Nguyen H.D.T."/>
            <person name="van Gent-Pelzer M.P.E."/>
            <person name="Joly D.L."/>
            <person name="van de Geest H.C."/>
            <person name="Bonants P.J.M."/>
            <person name="Smith D.S."/>
            <person name="Levesque C.A."/>
            <person name="van der Lee T.A.J."/>
        </authorList>
    </citation>
    <scope>NUCLEOTIDE SEQUENCE [LARGE SCALE GENOMIC DNA]</scope>
    <source>
        <strain evidence="3 4">CBS 675.73</strain>
    </source>
</reference>